<proteinExistence type="predicted"/>
<name>A0A428WDE2_AMYBA</name>
<reference evidence="2 3" key="1">
    <citation type="submission" date="2018-05" db="EMBL/GenBank/DDBJ databases">
        <title>Evolution of GPA BGCs.</title>
        <authorList>
            <person name="Waglechner N."/>
            <person name="Wright G.D."/>
        </authorList>
    </citation>
    <scope>NUCLEOTIDE SEQUENCE [LARGE SCALE GENOMIC DNA]</scope>
    <source>
        <strain evidence="2 3">DSM 5908</strain>
    </source>
</reference>
<dbReference type="InterPro" id="IPR036457">
    <property type="entry name" value="PPM-type-like_dom_sf"/>
</dbReference>
<dbReference type="PROSITE" id="PS51746">
    <property type="entry name" value="PPM_2"/>
    <property type="match status" value="1"/>
</dbReference>
<dbReference type="Pfam" id="PF13672">
    <property type="entry name" value="PP2C_2"/>
    <property type="match status" value="1"/>
</dbReference>
<gene>
    <name evidence="2" type="ORF">DMA12_25425</name>
</gene>
<sequence length="247" mass="25612">MTEVSSAAGFALRAAGGSVVGRRYADNFDVVHLREEPLLAVVADGMGDGEGSRAAGRTGVAVFGEQLSAAEGAVDAATLRVAVARAQAEVRAAGRRIGGLTGCTLTALVAAGTALWIVQLGDSRAYRLRDGLLELLTTDHTMAWLGAVNGWYAFDSPEARAARYQLTRYLGHPAQPEPDVLNIAPRPGDVLLLCSDGVAEQVPYQRIQEVLASSAPPAEQVGRLLADADAAGGQDNASAVVVRVIPA</sequence>
<dbReference type="RefSeq" id="WP_043791456.1">
    <property type="nucleotide sequence ID" value="NZ_QHHU01000036.1"/>
</dbReference>
<dbReference type="Gene3D" id="3.60.40.10">
    <property type="entry name" value="PPM-type phosphatase domain"/>
    <property type="match status" value="1"/>
</dbReference>
<dbReference type="Proteomes" id="UP000286716">
    <property type="component" value="Unassembled WGS sequence"/>
</dbReference>
<protein>
    <submittedName>
        <fullName evidence="2">Serine/threonine-protein phosphatase</fullName>
    </submittedName>
</protein>
<accession>A0A428WDE2</accession>
<keyword evidence="3" id="KW-1185">Reference proteome</keyword>
<feature type="domain" description="PPM-type phosphatase" evidence="1">
    <location>
        <begin position="9"/>
        <end position="244"/>
    </location>
</feature>
<dbReference type="EMBL" id="QHHU01000036">
    <property type="protein sequence ID" value="RSM41097.1"/>
    <property type="molecule type" value="Genomic_DNA"/>
</dbReference>
<dbReference type="SMART" id="SM00332">
    <property type="entry name" value="PP2Cc"/>
    <property type="match status" value="1"/>
</dbReference>
<dbReference type="OrthoDB" id="9801841at2"/>
<dbReference type="CDD" id="cd00143">
    <property type="entry name" value="PP2Cc"/>
    <property type="match status" value="1"/>
</dbReference>
<evidence type="ECO:0000313" key="2">
    <source>
        <dbReference type="EMBL" id="RSM41097.1"/>
    </source>
</evidence>
<dbReference type="SMART" id="SM00331">
    <property type="entry name" value="PP2C_SIG"/>
    <property type="match status" value="1"/>
</dbReference>
<dbReference type="SUPFAM" id="SSF81606">
    <property type="entry name" value="PP2C-like"/>
    <property type="match status" value="1"/>
</dbReference>
<dbReference type="InterPro" id="IPR001932">
    <property type="entry name" value="PPM-type_phosphatase-like_dom"/>
</dbReference>
<organism evidence="2 3">
    <name type="scientific">Amycolatopsis balhimycina DSM 5908</name>
    <dbReference type="NCBI Taxonomy" id="1081091"/>
    <lineage>
        <taxon>Bacteria</taxon>
        <taxon>Bacillati</taxon>
        <taxon>Actinomycetota</taxon>
        <taxon>Actinomycetes</taxon>
        <taxon>Pseudonocardiales</taxon>
        <taxon>Pseudonocardiaceae</taxon>
        <taxon>Amycolatopsis</taxon>
    </lineage>
</organism>
<dbReference type="AlphaFoldDB" id="A0A428WDE2"/>
<comment type="caution">
    <text evidence="2">The sequence shown here is derived from an EMBL/GenBank/DDBJ whole genome shotgun (WGS) entry which is preliminary data.</text>
</comment>
<evidence type="ECO:0000259" key="1">
    <source>
        <dbReference type="PROSITE" id="PS51746"/>
    </source>
</evidence>
<evidence type="ECO:0000313" key="3">
    <source>
        <dbReference type="Proteomes" id="UP000286716"/>
    </source>
</evidence>